<evidence type="ECO:0000313" key="5">
    <source>
        <dbReference type="Proteomes" id="UP000078290"/>
    </source>
</evidence>
<proteinExistence type="predicted"/>
<gene>
    <name evidence="4" type="ORF">A7K69_01145</name>
</gene>
<dbReference type="Pfam" id="PF07963">
    <property type="entry name" value="N_methyl"/>
    <property type="match status" value="1"/>
</dbReference>
<evidence type="ECO:0000256" key="3">
    <source>
        <dbReference type="SAM" id="Phobius"/>
    </source>
</evidence>
<organism evidence="4 5">
    <name type="scientific">Parageobacillus thermoglucosidasius</name>
    <name type="common">Geobacillus thermoglucosidasius</name>
    <dbReference type="NCBI Taxonomy" id="1426"/>
    <lineage>
        <taxon>Bacteria</taxon>
        <taxon>Bacillati</taxon>
        <taxon>Bacillota</taxon>
        <taxon>Bacilli</taxon>
        <taxon>Bacillales</taxon>
        <taxon>Anoxybacillaceae</taxon>
        <taxon>Parageobacillus</taxon>
    </lineage>
</organism>
<keyword evidence="3" id="KW-0472">Membrane</keyword>
<name>A0A1B7KW71_PARTM</name>
<dbReference type="RefSeq" id="WP_064549669.1">
    <property type="nucleotide sequence ID" value="NZ_LXMA01000001.1"/>
</dbReference>
<dbReference type="AlphaFoldDB" id="A0A1B7KW71"/>
<sequence length="191" mass="21096">MKRYVNNAKGLSLVELLAAISISSIVIASIYGVFLSGLNAYKRINIENQLRSEADYIVAAIMNKLHEFAPDGIAMDQGQTANAQIVFVSDKQKVIDPSLGMVKEEPKPTLETLTVALQDGSIVVDGEQLHSNRLKIVADQSEFSYSCAKQEENICRSGVVTIMLAVQDRDHDDPDDLLYIQPFTLKTEFGF</sequence>
<keyword evidence="3" id="KW-1133">Transmembrane helix</keyword>
<evidence type="ECO:0000313" key="4">
    <source>
        <dbReference type="EMBL" id="OAT74348.1"/>
    </source>
</evidence>
<accession>A0A1B7KW71</accession>
<dbReference type="GO" id="GO:0030420">
    <property type="term" value="P:establishment of competence for transformation"/>
    <property type="evidence" value="ECO:0007669"/>
    <property type="project" value="UniProtKB-KW"/>
</dbReference>
<dbReference type="NCBIfam" id="TIGR02532">
    <property type="entry name" value="IV_pilin_GFxxxE"/>
    <property type="match status" value="1"/>
</dbReference>
<keyword evidence="3" id="KW-0812">Transmembrane</keyword>
<dbReference type="OrthoDB" id="2594125at2"/>
<comment type="subcellular location">
    <subcellularLocation>
        <location evidence="1">Cell surface</location>
    </subcellularLocation>
</comment>
<protein>
    <submittedName>
        <fullName evidence="4">Tfp pilus assembly protein</fullName>
    </submittedName>
</protein>
<evidence type="ECO:0000256" key="1">
    <source>
        <dbReference type="ARBA" id="ARBA00004241"/>
    </source>
</evidence>
<comment type="caution">
    <text evidence="4">The sequence shown here is derived from an EMBL/GenBank/DDBJ whole genome shotgun (WGS) entry which is preliminary data.</text>
</comment>
<feature type="transmembrane region" description="Helical" evidence="3">
    <location>
        <begin position="16"/>
        <end position="41"/>
    </location>
</feature>
<keyword evidence="2" id="KW-0178">Competence</keyword>
<evidence type="ECO:0000256" key="2">
    <source>
        <dbReference type="ARBA" id="ARBA00023287"/>
    </source>
</evidence>
<dbReference type="PROSITE" id="PS00409">
    <property type="entry name" value="PROKAR_NTER_METHYL"/>
    <property type="match status" value="1"/>
</dbReference>
<dbReference type="Proteomes" id="UP000078290">
    <property type="component" value="Unassembled WGS sequence"/>
</dbReference>
<reference evidence="5" key="1">
    <citation type="submission" date="2016-05" db="EMBL/GenBank/DDBJ databases">
        <authorList>
            <person name="Wang W."/>
            <person name="Zhu L."/>
        </authorList>
    </citation>
    <scope>NUCLEOTIDE SEQUENCE [LARGE SCALE GENOMIC DNA]</scope>
    <source>
        <strain evidence="5">W-2</strain>
    </source>
</reference>
<dbReference type="EMBL" id="LXMA01000001">
    <property type="protein sequence ID" value="OAT74348.1"/>
    <property type="molecule type" value="Genomic_DNA"/>
</dbReference>
<dbReference type="InterPro" id="IPR012902">
    <property type="entry name" value="N_methyl_site"/>
</dbReference>
<dbReference type="GO" id="GO:0009986">
    <property type="term" value="C:cell surface"/>
    <property type="evidence" value="ECO:0007669"/>
    <property type="project" value="UniProtKB-SubCell"/>
</dbReference>